<dbReference type="STRING" id="988480.A0A075AW77"/>
<dbReference type="GO" id="GO:0004806">
    <property type="term" value="F:triacylglycerol lipase activity"/>
    <property type="evidence" value="ECO:0007669"/>
    <property type="project" value="EnsemblFungi"/>
</dbReference>
<dbReference type="GO" id="GO:0005758">
    <property type="term" value="C:mitochondrial intermembrane space"/>
    <property type="evidence" value="ECO:0007669"/>
    <property type="project" value="EnsemblFungi"/>
</dbReference>
<keyword evidence="2" id="KW-0378">Hydrolase</keyword>
<dbReference type="OMA" id="WGDYKGT"/>
<dbReference type="SUPFAM" id="SSF53474">
    <property type="entry name" value="alpha/beta-Hydrolases"/>
    <property type="match status" value="1"/>
</dbReference>
<evidence type="ECO:0000313" key="3">
    <source>
        <dbReference type="Proteomes" id="UP000030755"/>
    </source>
</evidence>
<dbReference type="OrthoDB" id="5592486at2759"/>
<proteinExistence type="predicted"/>
<dbReference type="Gene3D" id="3.40.50.1820">
    <property type="entry name" value="alpha/beta hydrolase"/>
    <property type="match status" value="1"/>
</dbReference>
<dbReference type="Proteomes" id="UP000281549">
    <property type="component" value="Unassembled WGS sequence"/>
</dbReference>
<dbReference type="HOGENOM" id="CLU_015737_1_2_1"/>
<organism evidence="1 3">
    <name type="scientific">Rozella allomycis (strain CSF55)</name>
    <dbReference type="NCBI Taxonomy" id="988480"/>
    <lineage>
        <taxon>Eukaryota</taxon>
        <taxon>Fungi</taxon>
        <taxon>Fungi incertae sedis</taxon>
        <taxon>Cryptomycota</taxon>
        <taxon>Cryptomycota incertae sedis</taxon>
        <taxon>Rozella</taxon>
    </lineage>
</organism>
<dbReference type="AlphaFoldDB" id="A0A075AW77"/>
<dbReference type="EMBL" id="KE561092">
    <property type="protein sequence ID" value="EPZ32962.1"/>
    <property type="molecule type" value="Genomic_DNA"/>
</dbReference>
<dbReference type="EMBL" id="ML005258">
    <property type="protein sequence ID" value="RKP19264.1"/>
    <property type="molecule type" value="Genomic_DNA"/>
</dbReference>
<sequence length="279" mass="31409">MSSKGTRIANNFNSPLSNIQVGKSRFKAPRYPVVLCHVQVSSATKNLESQIFQNSKLIIGGAYQLIKNALEALGVEVIVTSVPPCSTIEERAKCLEKQLREVLKFRDFSLVGHSMGGLDCRFVISHLSRQLNVRSLTTISTPHRGSSFMDWCYENVDRNLVESTLRGLAIDVRGFQNLTTKFCKDVFNPQTQDNKNVLYFSYGASPSKFNQLSVLALSHKIIKLREGSNDGMVSIKSSEWGQYLGTLDAEHFCLRKQNKYFDVKNLYSTIVDHLNKQGF</sequence>
<keyword evidence="3" id="KW-1185">Reference proteome</keyword>
<accession>A0A075AW77</accession>
<protein>
    <submittedName>
        <fullName evidence="2">Alpha/beta-hydrolase</fullName>
    </submittedName>
</protein>
<dbReference type="InterPro" id="IPR029058">
    <property type="entry name" value="AB_hydrolase_fold"/>
</dbReference>
<dbReference type="Proteomes" id="UP000030755">
    <property type="component" value="Unassembled WGS sequence"/>
</dbReference>
<evidence type="ECO:0000313" key="1">
    <source>
        <dbReference type="EMBL" id="EPZ32962.1"/>
    </source>
</evidence>
<evidence type="ECO:0000313" key="2">
    <source>
        <dbReference type="EMBL" id="RKP19264.1"/>
    </source>
</evidence>
<reference evidence="2" key="3">
    <citation type="submission" date="2018-08" db="EMBL/GenBank/DDBJ databases">
        <title>Leveraging single-cell genomics to expand the Fungal Tree of Life.</title>
        <authorList>
            <consortium name="DOE Joint Genome Institute"/>
            <person name="Ahrendt S.R."/>
            <person name="Quandt C.A."/>
            <person name="Ciobanu D."/>
            <person name="Clum A."/>
            <person name="Salamov A."/>
            <person name="Andreopoulos B."/>
            <person name="Cheng J.-F."/>
            <person name="Woyke T."/>
            <person name="Pelin A."/>
            <person name="Henrissat B."/>
            <person name="Reynolds N."/>
            <person name="Benny G.L."/>
            <person name="Smith M.E."/>
            <person name="James T.Y."/>
            <person name="Grigoriev I.V."/>
        </authorList>
    </citation>
    <scope>NUCLEOTIDE SEQUENCE</scope>
    <source>
        <strain evidence="2">CSF55</strain>
    </source>
</reference>
<gene>
    <name evidence="1" type="ORF">O9G_005294</name>
    <name evidence="2" type="ORF">ROZALSC1DRAFT_29116</name>
</gene>
<evidence type="ECO:0000313" key="4">
    <source>
        <dbReference type="Proteomes" id="UP000281549"/>
    </source>
</evidence>
<dbReference type="GO" id="GO:0005743">
    <property type="term" value="C:mitochondrial inner membrane"/>
    <property type="evidence" value="ECO:0007669"/>
    <property type="project" value="EnsemblFungi"/>
</dbReference>
<reference evidence="4" key="2">
    <citation type="journal article" date="2018" name="Nat. Microbiol.">
        <title>Leveraging single-cell genomics to expand the fungal tree of life.</title>
        <authorList>
            <person name="Ahrendt S.R."/>
            <person name="Quandt C.A."/>
            <person name="Ciobanu D."/>
            <person name="Clum A."/>
            <person name="Salamov A."/>
            <person name="Andreopoulos B."/>
            <person name="Cheng J.F."/>
            <person name="Woyke T."/>
            <person name="Pelin A."/>
            <person name="Henrissat B."/>
            <person name="Reynolds N.K."/>
            <person name="Benny G.L."/>
            <person name="Smith M.E."/>
            <person name="James T.Y."/>
            <person name="Grigoriev I.V."/>
        </authorList>
    </citation>
    <scope>NUCLEOTIDE SEQUENCE [LARGE SCALE GENOMIC DNA]</scope>
    <source>
        <strain evidence="4">CSF55</strain>
    </source>
</reference>
<dbReference type="GO" id="GO:0019433">
    <property type="term" value="P:triglyceride catabolic process"/>
    <property type="evidence" value="ECO:0007669"/>
    <property type="project" value="EnsemblFungi"/>
</dbReference>
<dbReference type="Pfam" id="PF02089">
    <property type="entry name" value="Palm_thioest"/>
    <property type="match status" value="1"/>
</dbReference>
<reference evidence="1 3" key="1">
    <citation type="journal article" date="2013" name="Curr. Biol.">
        <title>Shared signatures of parasitism and phylogenomics unite Cryptomycota and microsporidia.</title>
        <authorList>
            <person name="James T.Y."/>
            <person name="Pelin A."/>
            <person name="Bonen L."/>
            <person name="Ahrendt S."/>
            <person name="Sain D."/>
            <person name="Corradi N."/>
            <person name="Stajich J.E."/>
        </authorList>
    </citation>
    <scope>NUCLEOTIDE SEQUENCE [LARGE SCALE GENOMIC DNA]</scope>
    <source>
        <strain evidence="1">CSF55</strain>
        <strain evidence="1">CSF55</strain>
    </source>
</reference>
<name>A0A075AW77_ROZAC</name>